<dbReference type="AlphaFoldDB" id="K8WCF6"/>
<evidence type="ECO:0000256" key="1">
    <source>
        <dbReference type="SAM" id="Phobius"/>
    </source>
</evidence>
<dbReference type="PATRIC" id="fig|1141660.3.peg.1879"/>
<feature type="transmembrane region" description="Helical" evidence="1">
    <location>
        <begin position="95"/>
        <end position="114"/>
    </location>
</feature>
<protein>
    <submittedName>
        <fullName evidence="2">Uncharacterized protein</fullName>
    </submittedName>
</protein>
<feature type="transmembrane region" description="Helical" evidence="1">
    <location>
        <begin position="330"/>
        <end position="351"/>
    </location>
</feature>
<comment type="caution">
    <text evidence="2">The sequence shown here is derived from an EMBL/GenBank/DDBJ whole genome shotgun (WGS) entry which is preliminary data.</text>
</comment>
<keyword evidence="1" id="KW-0812">Transmembrane</keyword>
<dbReference type="RefSeq" id="WP_008915700.1">
    <property type="nucleotide sequence ID" value="NZ_CM001773.1"/>
</dbReference>
<feature type="transmembrane region" description="Helical" evidence="1">
    <location>
        <begin position="357"/>
        <end position="380"/>
    </location>
</feature>
<accession>K8WCF6</accession>
<gene>
    <name evidence="2" type="ORF">OO7_09410</name>
</gene>
<sequence>MLIESERVSADFIQYDRQSVYKDTIIRIITSEKIFFFFHSQFDNTDSFLHQLKSGDEIIAAGHPLNNGGYWLHWAILDDNNELAPENKYDEGQSLLKYLACSTLASLVSFLMIIDGIESIFIAVLFLFTLIMNILFVKELIISAISPLNESVIIYQKEKGIVDKPFFNKKVYNLIKRHRPKIFSIVNGSSFKKQNSNFSIDDYELINKKAENLGLNVKLFDIKEIKIKSNMAVSHLRINNNRKRIQTPNNYYLISDGCNEFYCKTHNSSLAKEVLTKIQHPFFVALKDKVEVISDVDNHQVIGLYNHTDESAYLFKPSNHIDYNEMTPKVALVSSIIFFLIIFISTSMVSLYFRADFFMVTVLFFASMVIPIMIYSLYLIQKKKYFKSTQLDRFLIVKNYLQYCLGLNHNKSCVNVVLNTEHPTGFNTIVLNDDREDKK</sequence>
<name>K8WCF6_9GAMM</name>
<keyword evidence="1" id="KW-1133">Transmembrane helix</keyword>
<proteinExistence type="predicted"/>
<dbReference type="Proteomes" id="UP000010290">
    <property type="component" value="Chromosome"/>
</dbReference>
<dbReference type="HOGENOM" id="CLU_623832_0_0_6"/>
<organism evidence="2 3">
    <name type="scientific">Providencia sneebia DSM 19967</name>
    <dbReference type="NCBI Taxonomy" id="1141660"/>
    <lineage>
        <taxon>Bacteria</taxon>
        <taxon>Pseudomonadati</taxon>
        <taxon>Pseudomonadota</taxon>
        <taxon>Gammaproteobacteria</taxon>
        <taxon>Enterobacterales</taxon>
        <taxon>Morganellaceae</taxon>
        <taxon>Providencia</taxon>
    </lineage>
</organism>
<keyword evidence="3" id="KW-1185">Reference proteome</keyword>
<feature type="transmembrane region" description="Helical" evidence="1">
    <location>
        <begin position="120"/>
        <end position="137"/>
    </location>
</feature>
<evidence type="ECO:0000313" key="3">
    <source>
        <dbReference type="Proteomes" id="UP000010290"/>
    </source>
</evidence>
<keyword evidence="1" id="KW-0472">Membrane</keyword>
<dbReference type="EMBL" id="AKKN01000008">
    <property type="protein sequence ID" value="EKT57591.1"/>
    <property type="molecule type" value="Genomic_DNA"/>
</dbReference>
<evidence type="ECO:0000313" key="2">
    <source>
        <dbReference type="EMBL" id="EKT57591.1"/>
    </source>
</evidence>
<reference evidence="2 3" key="1">
    <citation type="journal article" date="2012" name="BMC Genomics">
        <title>Comparative genomics of bacteria in the genus Providencia isolated from wild Drosophila melanogaster.</title>
        <authorList>
            <person name="Galac M.R."/>
            <person name="Lazzaro B.P."/>
        </authorList>
    </citation>
    <scope>NUCLEOTIDE SEQUENCE [LARGE SCALE GENOMIC DNA]</scope>
    <source>
        <strain evidence="2 3">DSM 19967</strain>
    </source>
</reference>